<protein>
    <submittedName>
        <fullName evidence="1">Uncharacterized protein</fullName>
    </submittedName>
</protein>
<comment type="caution">
    <text evidence="1">The sequence shown here is derived from an EMBL/GenBank/DDBJ whole genome shotgun (WGS) entry which is preliminary data.</text>
</comment>
<name>A0A1R3L4T9_9ROSI</name>
<dbReference type="AlphaFoldDB" id="A0A1R3L4T9"/>
<evidence type="ECO:0000313" key="2">
    <source>
        <dbReference type="Proteomes" id="UP000187203"/>
    </source>
</evidence>
<dbReference type="Proteomes" id="UP000187203">
    <property type="component" value="Unassembled WGS sequence"/>
</dbReference>
<proteinExistence type="predicted"/>
<evidence type="ECO:0000313" key="1">
    <source>
        <dbReference type="EMBL" id="OMP14337.1"/>
    </source>
</evidence>
<sequence length="58" mass="6350">MNFNRSESVDSIGFCGGIWLLWCPNVVDFELLAKDGFGLSAAIKILDKPTSVESPVDF</sequence>
<reference evidence="2" key="1">
    <citation type="submission" date="2013-09" db="EMBL/GenBank/DDBJ databases">
        <title>Corchorus olitorius genome sequencing.</title>
        <authorList>
            <person name="Alam M."/>
            <person name="Haque M.S."/>
            <person name="Islam M.S."/>
            <person name="Emdad E.M."/>
            <person name="Islam M.M."/>
            <person name="Ahmed B."/>
            <person name="Halim A."/>
            <person name="Hossen Q.M.M."/>
            <person name="Hossain M.Z."/>
            <person name="Ahmed R."/>
            <person name="Khan M.M."/>
            <person name="Islam R."/>
            <person name="Rashid M.M."/>
            <person name="Khan S.A."/>
            <person name="Rahman M.S."/>
            <person name="Alam M."/>
            <person name="Yahiya A.S."/>
            <person name="Khan M.S."/>
            <person name="Azam M.S."/>
            <person name="Haque T."/>
            <person name="Lashkar M.Z.H."/>
            <person name="Akhand A.I."/>
            <person name="Morshed G."/>
            <person name="Roy S."/>
            <person name="Uddin K.S."/>
            <person name="Rabeya T."/>
            <person name="Hossain A.S."/>
            <person name="Chowdhury A."/>
            <person name="Snigdha A.R."/>
            <person name="Mortoza M.S."/>
            <person name="Matin S.A."/>
            <person name="Hoque S.M.E."/>
            <person name="Islam M.K."/>
            <person name="Roy D.K."/>
            <person name="Haider R."/>
            <person name="Moosa M.M."/>
            <person name="Elias S.M."/>
            <person name="Hasan A.M."/>
            <person name="Jahan S."/>
            <person name="Shafiuddin M."/>
            <person name="Mahmood N."/>
            <person name="Shommy N.S."/>
        </authorList>
    </citation>
    <scope>NUCLEOTIDE SEQUENCE [LARGE SCALE GENOMIC DNA]</scope>
    <source>
        <strain evidence="2">cv. O-4</strain>
    </source>
</reference>
<organism evidence="1 2">
    <name type="scientific">Corchorus olitorius</name>
    <dbReference type="NCBI Taxonomy" id="93759"/>
    <lineage>
        <taxon>Eukaryota</taxon>
        <taxon>Viridiplantae</taxon>
        <taxon>Streptophyta</taxon>
        <taxon>Embryophyta</taxon>
        <taxon>Tracheophyta</taxon>
        <taxon>Spermatophyta</taxon>
        <taxon>Magnoliopsida</taxon>
        <taxon>eudicotyledons</taxon>
        <taxon>Gunneridae</taxon>
        <taxon>Pentapetalae</taxon>
        <taxon>rosids</taxon>
        <taxon>malvids</taxon>
        <taxon>Malvales</taxon>
        <taxon>Malvaceae</taxon>
        <taxon>Grewioideae</taxon>
        <taxon>Apeibeae</taxon>
        <taxon>Corchorus</taxon>
    </lineage>
</organism>
<gene>
    <name evidence="1" type="ORF">COLO4_00040</name>
</gene>
<dbReference type="EMBL" id="AWUE01000243">
    <property type="protein sequence ID" value="OMP14337.1"/>
    <property type="molecule type" value="Genomic_DNA"/>
</dbReference>
<accession>A0A1R3L4T9</accession>
<keyword evidence="2" id="KW-1185">Reference proteome</keyword>